<protein>
    <submittedName>
        <fullName evidence="2">Uncharacterized protein</fullName>
    </submittedName>
</protein>
<evidence type="ECO:0000313" key="3">
    <source>
        <dbReference type="Proteomes" id="UP000308197"/>
    </source>
</evidence>
<organism evidence="2 3">
    <name type="scientific">Polyporus arcularius HHB13444</name>
    <dbReference type="NCBI Taxonomy" id="1314778"/>
    <lineage>
        <taxon>Eukaryota</taxon>
        <taxon>Fungi</taxon>
        <taxon>Dikarya</taxon>
        <taxon>Basidiomycota</taxon>
        <taxon>Agaricomycotina</taxon>
        <taxon>Agaricomycetes</taxon>
        <taxon>Polyporales</taxon>
        <taxon>Polyporaceae</taxon>
        <taxon>Polyporus</taxon>
    </lineage>
</organism>
<proteinExistence type="predicted"/>
<reference evidence="2 3" key="1">
    <citation type="journal article" date="2019" name="Nat. Ecol. Evol.">
        <title>Megaphylogeny resolves global patterns of mushroom evolution.</title>
        <authorList>
            <person name="Varga T."/>
            <person name="Krizsan K."/>
            <person name="Foldi C."/>
            <person name="Dima B."/>
            <person name="Sanchez-Garcia M."/>
            <person name="Sanchez-Ramirez S."/>
            <person name="Szollosi G.J."/>
            <person name="Szarkandi J.G."/>
            <person name="Papp V."/>
            <person name="Albert L."/>
            <person name="Andreopoulos W."/>
            <person name="Angelini C."/>
            <person name="Antonin V."/>
            <person name="Barry K.W."/>
            <person name="Bougher N.L."/>
            <person name="Buchanan P."/>
            <person name="Buyck B."/>
            <person name="Bense V."/>
            <person name="Catcheside P."/>
            <person name="Chovatia M."/>
            <person name="Cooper J."/>
            <person name="Damon W."/>
            <person name="Desjardin D."/>
            <person name="Finy P."/>
            <person name="Geml J."/>
            <person name="Haridas S."/>
            <person name="Hughes K."/>
            <person name="Justo A."/>
            <person name="Karasinski D."/>
            <person name="Kautmanova I."/>
            <person name="Kiss B."/>
            <person name="Kocsube S."/>
            <person name="Kotiranta H."/>
            <person name="LaButti K.M."/>
            <person name="Lechner B.E."/>
            <person name="Liimatainen K."/>
            <person name="Lipzen A."/>
            <person name="Lukacs Z."/>
            <person name="Mihaltcheva S."/>
            <person name="Morgado L.N."/>
            <person name="Niskanen T."/>
            <person name="Noordeloos M.E."/>
            <person name="Ohm R.A."/>
            <person name="Ortiz-Santana B."/>
            <person name="Ovrebo C."/>
            <person name="Racz N."/>
            <person name="Riley R."/>
            <person name="Savchenko A."/>
            <person name="Shiryaev A."/>
            <person name="Soop K."/>
            <person name="Spirin V."/>
            <person name="Szebenyi C."/>
            <person name="Tomsovsky M."/>
            <person name="Tulloss R.E."/>
            <person name="Uehling J."/>
            <person name="Grigoriev I.V."/>
            <person name="Vagvolgyi C."/>
            <person name="Papp T."/>
            <person name="Martin F.M."/>
            <person name="Miettinen O."/>
            <person name="Hibbett D.S."/>
            <person name="Nagy L.G."/>
        </authorList>
    </citation>
    <scope>NUCLEOTIDE SEQUENCE [LARGE SCALE GENOMIC DNA]</scope>
    <source>
        <strain evidence="2 3">HHB13444</strain>
    </source>
</reference>
<evidence type="ECO:0000313" key="2">
    <source>
        <dbReference type="EMBL" id="TFK94746.1"/>
    </source>
</evidence>
<gene>
    <name evidence="2" type="ORF">K466DRAFT_192472</name>
</gene>
<feature type="region of interest" description="Disordered" evidence="1">
    <location>
        <begin position="1"/>
        <end position="58"/>
    </location>
</feature>
<dbReference type="Proteomes" id="UP000308197">
    <property type="component" value="Unassembled WGS sequence"/>
</dbReference>
<name>A0A5C3PYF0_9APHY</name>
<dbReference type="EMBL" id="ML210965">
    <property type="protein sequence ID" value="TFK94746.1"/>
    <property type="molecule type" value="Genomic_DNA"/>
</dbReference>
<dbReference type="InParanoid" id="A0A5C3PYF0"/>
<accession>A0A5C3PYF0</accession>
<evidence type="ECO:0000256" key="1">
    <source>
        <dbReference type="SAM" id="MobiDB-lite"/>
    </source>
</evidence>
<keyword evidence="3" id="KW-1185">Reference proteome</keyword>
<dbReference type="AlphaFoldDB" id="A0A5C3PYF0"/>
<sequence>MGKHAGCCNPSSEAPSPTRARRRAPSKALVPCSGDGYGKASRNDKPPLPAPASGDGRRCTQISAPDACAAQKRMLRICEAAHRLVGKATSQYVALSSRVQLGLGLGCPGSTAEPARAPHFNGLARAAEADGELSEGLGSLGDDIHAAASVQHVLGW</sequence>